<name>A0A0F4YJW1_RASE3</name>
<protein>
    <submittedName>
        <fullName evidence="1">Uncharacterized protein</fullName>
    </submittedName>
</protein>
<proteinExistence type="predicted"/>
<gene>
    <name evidence="1" type="ORF">T310_7647</name>
</gene>
<comment type="caution">
    <text evidence="1">The sequence shown here is derived from an EMBL/GenBank/DDBJ whole genome shotgun (WGS) entry which is preliminary data.</text>
</comment>
<reference evidence="1 2" key="1">
    <citation type="submission" date="2015-04" db="EMBL/GenBank/DDBJ databases">
        <authorList>
            <person name="Heijne W.H."/>
            <person name="Fedorova N.D."/>
            <person name="Nierman W.C."/>
            <person name="Vollebregt A.W."/>
            <person name="Zhao Z."/>
            <person name="Wu L."/>
            <person name="Kumar M."/>
            <person name="Stam H."/>
            <person name="van den Berg M.A."/>
            <person name="Pel H.J."/>
        </authorList>
    </citation>
    <scope>NUCLEOTIDE SEQUENCE [LARGE SCALE GENOMIC DNA]</scope>
    <source>
        <strain evidence="1 2">CBS 393.64</strain>
    </source>
</reference>
<evidence type="ECO:0000313" key="1">
    <source>
        <dbReference type="EMBL" id="KKA18405.1"/>
    </source>
</evidence>
<accession>A0A0F4YJW1</accession>
<dbReference type="EMBL" id="LASV01000459">
    <property type="protein sequence ID" value="KKA18405.1"/>
    <property type="molecule type" value="Genomic_DNA"/>
</dbReference>
<dbReference type="AlphaFoldDB" id="A0A0F4YJW1"/>
<dbReference type="GeneID" id="25319917"/>
<organism evidence="1 2">
    <name type="scientific">Rasamsonia emersonii (strain ATCC 16479 / CBS 393.64 / IMI 116815)</name>
    <dbReference type="NCBI Taxonomy" id="1408163"/>
    <lineage>
        <taxon>Eukaryota</taxon>
        <taxon>Fungi</taxon>
        <taxon>Dikarya</taxon>
        <taxon>Ascomycota</taxon>
        <taxon>Pezizomycotina</taxon>
        <taxon>Eurotiomycetes</taxon>
        <taxon>Eurotiomycetidae</taxon>
        <taxon>Eurotiales</taxon>
        <taxon>Trichocomaceae</taxon>
        <taxon>Rasamsonia</taxon>
    </lineage>
</organism>
<dbReference type="RefSeq" id="XP_013325017.1">
    <property type="nucleotide sequence ID" value="XM_013469563.1"/>
</dbReference>
<sequence>MNPLLIEPAEDRDGVVRWATDLFRQECRAIEACQGLTPYTPQFYGSEELRQDMIYEFPGGYLHVLAMSRVCGSPVPEIKDLTDAERSLIKSQLVEILEFFPPFLPLARKCVSTDGDIPTANQSRCSLIGLLAKRFGHVKQIEDPTLYGPITESSYVVWEFGLPSI</sequence>
<dbReference type="OrthoDB" id="4226622at2759"/>
<keyword evidence="2" id="KW-1185">Reference proteome</keyword>
<dbReference type="Proteomes" id="UP000053958">
    <property type="component" value="Unassembled WGS sequence"/>
</dbReference>
<evidence type="ECO:0000313" key="2">
    <source>
        <dbReference type="Proteomes" id="UP000053958"/>
    </source>
</evidence>